<dbReference type="InterPro" id="IPR020904">
    <property type="entry name" value="Sc_DH/Rdtase_CS"/>
</dbReference>
<dbReference type="GO" id="GO:0005737">
    <property type="term" value="C:cytoplasm"/>
    <property type="evidence" value="ECO:0007669"/>
    <property type="project" value="TreeGrafter"/>
</dbReference>
<dbReference type="PRINTS" id="PR00081">
    <property type="entry name" value="GDHRDH"/>
</dbReference>
<evidence type="ECO:0000313" key="4">
    <source>
        <dbReference type="EMBL" id="KAF2808132.1"/>
    </source>
</evidence>
<reference evidence="6" key="2">
    <citation type="submission" date="2020-04" db="EMBL/GenBank/DDBJ databases">
        <authorList>
            <consortium name="NCBI Genome Project"/>
        </authorList>
    </citation>
    <scope>NUCLEOTIDE SEQUENCE</scope>
    <source>
        <strain evidence="6">CBS 304.34</strain>
    </source>
</reference>
<dbReference type="SUPFAM" id="SSF51735">
    <property type="entry name" value="NAD(P)-binding Rossmann-fold domains"/>
    <property type="match status" value="1"/>
</dbReference>
<organism evidence="4">
    <name type="scientific">Mytilinidion resinicola</name>
    <dbReference type="NCBI Taxonomy" id="574789"/>
    <lineage>
        <taxon>Eukaryota</taxon>
        <taxon>Fungi</taxon>
        <taxon>Dikarya</taxon>
        <taxon>Ascomycota</taxon>
        <taxon>Pezizomycotina</taxon>
        <taxon>Dothideomycetes</taxon>
        <taxon>Pleosporomycetidae</taxon>
        <taxon>Mytilinidiales</taxon>
        <taxon>Mytilinidiaceae</taxon>
        <taxon>Mytilinidion</taxon>
    </lineage>
</organism>
<dbReference type="PANTHER" id="PTHR44229">
    <property type="entry name" value="15-HYDROXYPROSTAGLANDIN DEHYDROGENASE [NAD(+)]"/>
    <property type="match status" value="1"/>
</dbReference>
<dbReference type="PROSITE" id="PS00061">
    <property type="entry name" value="ADH_SHORT"/>
    <property type="match status" value="1"/>
</dbReference>
<reference evidence="4 6" key="1">
    <citation type="journal article" date="2020" name="Stud. Mycol.">
        <title>101 Dothideomycetes genomes: a test case for predicting lifestyles and emergence of pathogens.</title>
        <authorList>
            <person name="Haridas S."/>
            <person name="Albert R."/>
            <person name="Binder M."/>
            <person name="Bloem J."/>
            <person name="Labutti K."/>
            <person name="Salamov A."/>
            <person name="Andreopoulos B."/>
            <person name="Baker S."/>
            <person name="Barry K."/>
            <person name="Bills G."/>
            <person name="Bluhm B."/>
            <person name="Cannon C."/>
            <person name="Castanera R."/>
            <person name="Culley D."/>
            <person name="Daum C."/>
            <person name="Ezra D."/>
            <person name="Gonzalez J."/>
            <person name="Henrissat B."/>
            <person name="Kuo A."/>
            <person name="Liang C."/>
            <person name="Lipzen A."/>
            <person name="Lutzoni F."/>
            <person name="Magnuson J."/>
            <person name="Mondo S."/>
            <person name="Nolan M."/>
            <person name="Ohm R."/>
            <person name="Pangilinan J."/>
            <person name="Park H.-J."/>
            <person name="Ramirez L."/>
            <person name="Alfaro M."/>
            <person name="Sun H."/>
            <person name="Tritt A."/>
            <person name="Yoshinaga Y."/>
            <person name="Zwiers L.-H."/>
            <person name="Turgeon B."/>
            <person name="Goodwin S."/>
            <person name="Spatafora J."/>
            <person name="Crous P."/>
            <person name="Grigoriev I."/>
        </authorList>
    </citation>
    <scope>NUCLEOTIDE SEQUENCE</scope>
    <source>
        <strain evidence="4 6">CBS 304.34</strain>
    </source>
</reference>
<dbReference type="InterPro" id="IPR002347">
    <property type="entry name" value="SDR_fam"/>
</dbReference>
<dbReference type="Pfam" id="PF00106">
    <property type="entry name" value="adh_short"/>
    <property type="match status" value="1"/>
</dbReference>
<evidence type="ECO:0000256" key="3">
    <source>
        <dbReference type="ARBA" id="ARBA00023002"/>
    </source>
</evidence>
<evidence type="ECO:0000313" key="5">
    <source>
        <dbReference type="Proteomes" id="UP000504636"/>
    </source>
</evidence>
<keyword evidence="3" id="KW-0560">Oxidoreductase</keyword>
<proteinExistence type="inferred from homology"/>
<dbReference type="EMBL" id="MU003703">
    <property type="protein sequence ID" value="KAF2808132.1"/>
    <property type="molecule type" value="Genomic_DNA"/>
</dbReference>
<gene>
    <name evidence="4 6" type="ORF">BDZ99DRAFT_534055</name>
</gene>
<dbReference type="Proteomes" id="UP000504636">
    <property type="component" value="Unplaced"/>
</dbReference>
<dbReference type="AlphaFoldDB" id="A0A6A6YH37"/>
<dbReference type="GO" id="GO:0016616">
    <property type="term" value="F:oxidoreductase activity, acting on the CH-OH group of donors, NAD or NADP as acceptor"/>
    <property type="evidence" value="ECO:0007669"/>
    <property type="project" value="TreeGrafter"/>
</dbReference>
<protein>
    <submittedName>
        <fullName evidence="4 6">NAD(P)-binding protein</fullName>
    </submittedName>
</protein>
<comment type="similarity">
    <text evidence="1">Belongs to the short-chain dehydrogenases/reductases (SDR) family.</text>
</comment>
<name>A0A6A6YH37_9PEZI</name>
<sequence>MSSPTDAKVALVTGGGSGMGKAVVEYLASEGWKVSIADINEKSGAAVAKATSGIFNKTDVSNYDGMLKAFSSTFEKWNRLDFVFANAGILDPTNFYAESTLPPPKPSYKATEVNLNGAIYSVYLSMHYTRKNPVPGGFVLVTGSAAGIYANAAMPTYGAAKHGVVGLVRGAGRRLARENIRVSTILPGPVNTNITESTAVEIVPGGVNPFGDDVWTTTRNIIDAAMQLYNDPEAGGKVLEVSKGNFYEREQPDWGDELMKKVLMGTVY</sequence>
<evidence type="ECO:0000256" key="1">
    <source>
        <dbReference type="ARBA" id="ARBA00006484"/>
    </source>
</evidence>
<evidence type="ECO:0000313" key="6">
    <source>
        <dbReference type="RefSeq" id="XP_033575096.1"/>
    </source>
</evidence>
<reference evidence="6" key="3">
    <citation type="submission" date="2025-04" db="UniProtKB">
        <authorList>
            <consortium name="RefSeq"/>
        </authorList>
    </citation>
    <scope>IDENTIFICATION</scope>
    <source>
        <strain evidence="6">CBS 304.34</strain>
    </source>
</reference>
<dbReference type="InterPro" id="IPR036291">
    <property type="entry name" value="NAD(P)-bd_dom_sf"/>
</dbReference>
<keyword evidence="5" id="KW-1185">Reference proteome</keyword>
<accession>A0A6A6YH37</accession>
<keyword evidence="2" id="KW-0521">NADP</keyword>
<dbReference type="Gene3D" id="3.40.50.720">
    <property type="entry name" value="NAD(P)-binding Rossmann-like Domain"/>
    <property type="match status" value="1"/>
</dbReference>
<evidence type="ECO:0000256" key="2">
    <source>
        <dbReference type="ARBA" id="ARBA00022857"/>
    </source>
</evidence>
<dbReference type="OrthoDB" id="37659at2759"/>
<dbReference type="PANTHER" id="PTHR44229:SF4">
    <property type="entry name" value="15-HYDROXYPROSTAGLANDIN DEHYDROGENASE [NAD(+)]"/>
    <property type="match status" value="1"/>
</dbReference>
<dbReference type="RefSeq" id="XP_033575096.1">
    <property type="nucleotide sequence ID" value="XM_033726528.1"/>
</dbReference>
<dbReference type="GeneID" id="54467421"/>